<evidence type="ECO:0000313" key="2">
    <source>
        <dbReference type="Proteomes" id="UP000522007"/>
    </source>
</evidence>
<organism evidence="1 2">
    <name type="scientific">Listeria welshimeri</name>
    <dbReference type="NCBI Taxonomy" id="1643"/>
    <lineage>
        <taxon>Bacteria</taxon>
        <taxon>Bacillati</taxon>
        <taxon>Bacillota</taxon>
        <taxon>Bacilli</taxon>
        <taxon>Bacillales</taxon>
        <taxon>Listeriaceae</taxon>
        <taxon>Listeria</taxon>
    </lineage>
</organism>
<dbReference type="Pfam" id="PF10978">
    <property type="entry name" value="DUF2785"/>
    <property type="match status" value="1"/>
</dbReference>
<dbReference type="AlphaFoldDB" id="A0A7X0W5W3"/>
<dbReference type="InterPro" id="IPR021247">
    <property type="entry name" value="DUF2785"/>
</dbReference>
<dbReference type="Proteomes" id="UP000522007">
    <property type="component" value="Unassembled WGS sequence"/>
</dbReference>
<gene>
    <name evidence="1" type="ORF">HB853_10380</name>
</gene>
<accession>A0A7X0W5W3</accession>
<reference evidence="1 2" key="1">
    <citation type="submission" date="2020-03" db="EMBL/GenBank/DDBJ databases">
        <title>Soil Listeria distribution.</title>
        <authorList>
            <person name="Liao J."/>
            <person name="Wiedmann M."/>
        </authorList>
    </citation>
    <scope>NUCLEOTIDE SEQUENCE [LARGE SCALE GENOMIC DNA]</scope>
    <source>
        <strain evidence="1 2">FSL L7-1829</strain>
    </source>
</reference>
<comment type="caution">
    <text evidence="1">The sequence shown here is derived from an EMBL/GenBank/DDBJ whole genome shotgun (WGS) entry which is preliminary data.</text>
</comment>
<evidence type="ECO:0000313" key="1">
    <source>
        <dbReference type="EMBL" id="MBC1323356.1"/>
    </source>
</evidence>
<name>A0A7X0W5W3_LISWE</name>
<protein>
    <submittedName>
        <fullName evidence="1">DUF2785 domain-containing protein</fullName>
    </submittedName>
</protein>
<dbReference type="RefSeq" id="WP_185304778.1">
    <property type="nucleotide sequence ID" value="NZ_JACTKC010000001.1"/>
</dbReference>
<proteinExistence type="predicted"/>
<dbReference type="EMBL" id="JAAROP010000011">
    <property type="protein sequence ID" value="MBC1323356.1"/>
    <property type="molecule type" value="Genomic_DNA"/>
</dbReference>
<sequence>MYDSHLYTKLKQNEYKLPKDLKTSDKIIDIMLSNLSSTDSILRDTIAYHIFSEWLVIKDNLTIHQKMRIYNYSVNKKNLLFKIDKIDSDAVFQRSFLALIIALLLENNKIHAFLNDKEIEKIFILLNELLKKEQNMLSFVEGKGWSHCIAHTADALDELIYQPTIKNSDVKIIMNSISDFYKTNTVILTGEEDERLSNIIITALFMKKISYEEVTNWLITLAESIPNLLPEIPLINIKQFTQTLLIKLSVLKYKVNFKDFPIVNRYINVSKNNLDL</sequence>